<evidence type="ECO:0000259" key="11">
    <source>
        <dbReference type="Pfam" id="PF02880"/>
    </source>
</evidence>
<dbReference type="EMBL" id="AEWV01000013">
    <property type="protein sequence ID" value="EGC17911.1"/>
    <property type="molecule type" value="Genomic_DNA"/>
</dbReference>
<dbReference type="STRING" id="888741.HMPREF9098_0722"/>
<dbReference type="InterPro" id="IPR005844">
    <property type="entry name" value="A-D-PHexomutase_a/b/a-I"/>
</dbReference>
<evidence type="ECO:0000256" key="3">
    <source>
        <dbReference type="ARBA" id="ARBA00022553"/>
    </source>
</evidence>
<dbReference type="Pfam" id="PF00408">
    <property type="entry name" value="PGM_PMM_IV"/>
    <property type="match status" value="1"/>
</dbReference>
<dbReference type="Pfam" id="PF02880">
    <property type="entry name" value="PGM_PMM_III"/>
    <property type="match status" value="1"/>
</dbReference>
<proteinExistence type="inferred from homology"/>
<dbReference type="GO" id="GO:0000287">
    <property type="term" value="F:magnesium ion binding"/>
    <property type="evidence" value="ECO:0007669"/>
    <property type="project" value="InterPro"/>
</dbReference>
<evidence type="ECO:0000313" key="12">
    <source>
        <dbReference type="EMBL" id="EGC17911.1"/>
    </source>
</evidence>
<evidence type="ECO:0000256" key="7">
    <source>
        <dbReference type="RuleBase" id="RU004326"/>
    </source>
</evidence>
<dbReference type="Proteomes" id="UP000004088">
    <property type="component" value="Unassembled WGS sequence"/>
</dbReference>
<dbReference type="Pfam" id="PF02879">
    <property type="entry name" value="PGM_PMM_II"/>
    <property type="match status" value="1"/>
</dbReference>
<evidence type="ECO:0000256" key="4">
    <source>
        <dbReference type="ARBA" id="ARBA00022723"/>
    </source>
</evidence>
<dbReference type="AlphaFoldDB" id="F0EY12"/>
<dbReference type="InterPro" id="IPR036900">
    <property type="entry name" value="A-D-PHexomutase_C_sf"/>
</dbReference>
<dbReference type="HOGENOM" id="CLU_016950_0_2_4"/>
<dbReference type="PANTHER" id="PTHR45745">
    <property type="entry name" value="PHOSPHOMANNOMUTASE 45A"/>
    <property type="match status" value="1"/>
</dbReference>
<dbReference type="InterPro" id="IPR005845">
    <property type="entry name" value="A-D-PHexomutase_a/b/a-II"/>
</dbReference>
<dbReference type="InterPro" id="IPR016055">
    <property type="entry name" value="A-D-PHexomutase_a/b/a-I/II/III"/>
</dbReference>
<sequence>MNPLHRTAQAWAAQDPDAETREYVQNLLAQAQNGDEAAEQTLHRLFDGRMQFGTAGLRGEIRAGSTGMNRVLVCKAAKGLADYLCDHDDAPSIVIGYDGRKNSFAFAKDTAEIMAAAGIETLLLPRMMPTPILAFAIRHFNTTAGIMVTASHNPAQDNGYKIYLGKQHGGGQIVPPTDKEMAQYIDRVFATPITEFPRSSDYRILDDEVVDAYIAQVAPLAVAPECDLNYVYTALHGVGKEVLLKTLAAARLPLPHIVAEQAEPDATFPTVAFPNPEEKGAMDLAFALAKRENAEFILANDPDADRLAVAIPDESGNWRTLHGNLVGCLLARHIAKNPATRKGALGCTIVSTPALAQIAQKYGFEHAETLTGFKYIARIPRLVFGFEESLGYLVNPDQVGDKDGISAAVAFLDYVRALKAKGKTIADDIRDFYAEFGAFASGQVSIRVQALPDLGKLMDTFRRNAPEHIGTRRIVRSKDYLHDADPNNILSYYLDDGSRMILRPSGTEPKLKIYLDVKGATEADAEQTLAELDRDVRALLRSDAMGRLDC</sequence>
<keyword evidence="6 12" id="KW-0413">Isomerase</keyword>
<dbReference type="Pfam" id="PF02878">
    <property type="entry name" value="PGM_PMM_I"/>
    <property type="match status" value="1"/>
</dbReference>
<feature type="domain" description="Alpha-D-phosphohexomutase alpha/beta/alpha" evidence="11">
    <location>
        <begin position="323"/>
        <end position="433"/>
    </location>
</feature>
<keyword evidence="4 7" id="KW-0479">Metal-binding</keyword>
<reference evidence="12 13" key="1">
    <citation type="submission" date="2011-01" db="EMBL/GenBank/DDBJ databases">
        <authorList>
            <person name="Muzny D."/>
            <person name="Qin X."/>
            <person name="Deng J."/>
            <person name="Jiang H."/>
            <person name="Liu Y."/>
            <person name="Qu J."/>
            <person name="Song X.-Z."/>
            <person name="Zhang L."/>
            <person name="Thornton R."/>
            <person name="Coyle M."/>
            <person name="Francisco L."/>
            <person name="Jackson L."/>
            <person name="Javaid M."/>
            <person name="Korchina V."/>
            <person name="Kovar C."/>
            <person name="Mata R."/>
            <person name="Mathew T."/>
            <person name="Ngo R."/>
            <person name="Nguyen L."/>
            <person name="Nguyen N."/>
            <person name="Okwuonu G."/>
            <person name="Ongeri F."/>
            <person name="Pham C."/>
            <person name="Simmons D."/>
            <person name="Wilczek-Boney K."/>
            <person name="Hale W."/>
            <person name="Jakkamsetti A."/>
            <person name="Pham P."/>
            <person name="Ruth R."/>
            <person name="San Lucas F."/>
            <person name="Warren J."/>
            <person name="Zhang J."/>
            <person name="Zhao Z."/>
            <person name="Zhou C."/>
            <person name="Zhu D."/>
            <person name="Lee S."/>
            <person name="Bess C."/>
            <person name="Blankenburg K."/>
            <person name="Forbes L."/>
            <person name="Fu Q."/>
            <person name="Gubbala S."/>
            <person name="Hirani K."/>
            <person name="Jayaseelan J.C."/>
            <person name="Lara F."/>
            <person name="Munidasa M."/>
            <person name="Palculict T."/>
            <person name="Patil S."/>
            <person name="Pu L.-L."/>
            <person name="Saada N."/>
            <person name="Tang L."/>
            <person name="Weissenberger G."/>
            <person name="Zhu Y."/>
            <person name="Hemphill L."/>
            <person name="Shang Y."/>
            <person name="Youmans B."/>
            <person name="Ayvaz T."/>
            <person name="Ross M."/>
            <person name="Santibanez J."/>
            <person name="Aqrawi P."/>
            <person name="Gross S."/>
            <person name="Joshi V."/>
            <person name="Fowler G."/>
            <person name="Nazareth L."/>
            <person name="Reid J."/>
            <person name="Worley K."/>
            <person name="Petrosino J."/>
            <person name="Highlander S."/>
            <person name="Gibbs R."/>
        </authorList>
    </citation>
    <scope>NUCLEOTIDE SEQUENCE [LARGE SCALE GENOMIC DNA]</scope>
    <source>
        <strain evidence="12 13">ATCC 33394</strain>
    </source>
</reference>
<evidence type="ECO:0000256" key="2">
    <source>
        <dbReference type="ARBA" id="ARBA00010231"/>
    </source>
</evidence>
<dbReference type="GO" id="GO:0004615">
    <property type="term" value="F:phosphomannomutase activity"/>
    <property type="evidence" value="ECO:0007669"/>
    <property type="project" value="UniProtKB-EC"/>
</dbReference>
<dbReference type="PROSITE" id="PS00710">
    <property type="entry name" value="PGM_PMM"/>
    <property type="match status" value="1"/>
</dbReference>
<evidence type="ECO:0000256" key="6">
    <source>
        <dbReference type="ARBA" id="ARBA00023235"/>
    </source>
</evidence>
<accession>F0EY12</accession>
<dbReference type="GO" id="GO:0008973">
    <property type="term" value="F:phosphopentomutase activity"/>
    <property type="evidence" value="ECO:0007669"/>
    <property type="project" value="TreeGrafter"/>
</dbReference>
<feature type="domain" description="Alpha-D-phosphohexomutase alpha/beta/alpha" evidence="10">
    <location>
        <begin position="222"/>
        <end position="316"/>
    </location>
</feature>
<evidence type="ECO:0000259" key="9">
    <source>
        <dbReference type="Pfam" id="PF02878"/>
    </source>
</evidence>
<protein>
    <submittedName>
        <fullName evidence="12">Phosphoglucomutase/phosphomannomutase, alpha/beta/alpha domain II</fullName>
        <ecNumber evidence="12">5.4.2.8</ecNumber>
    </submittedName>
</protein>
<keyword evidence="13" id="KW-1185">Reference proteome</keyword>
<dbReference type="CDD" id="cd05799">
    <property type="entry name" value="PGM2"/>
    <property type="match status" value="1"/>
</dbReference>
<feature type="domain" description="Alpha-D-phosphohexomutase alpha/beta/alpha" evidence="9">
    <location>
        <begin position="50"/>
        <end position="187"/>
    </location>
</feature>
<name>F0EY12_9NEIS</name>
<dbReference type="GO" id="GO:0006166">
    <property type="term" value="P:purine ribonucleoside salvage"/>
    <property type="evidence" value="ECO:0007669"/>
    <property type="project" value="TreeGrafter"/>
</dbReference>
<feature type="domain" description="Alpha-D-phosphohexomutase C-terminal" evidence="8">
    <location>
        <begin position="483"/>
        <end position="527"/>
    </location>
</feature>
<dbReference type="PANTHER" id="PTHR45745:SF1">
    <property type="entry name" value="PHOSPHOGLUCOMUTASE 2B-RELATED"/>
    <property type="match status" value="1"/>
</dbReference>
<dbReference type="GO" id="GO:0005975">
    <property type="term" value="P:carbohydrate metabolic process"/>
    <property type="evidence" value="ECO:0007669"/>
    <property type="project" value="InterPro"/>
</dbReference>
<comment type="cofactor">
    <cofactor evidence="1">
        <name>Mg(2+)</name>
        <dbReference type="ChEBI" id="CHEBI:18420"/>
    </cofactor>
</comment>
<dbReference type="InterPro" id="IPR016066">
    <property type="entry name" value="A-D-PHexomutase_CS"/>
</dbReference>
<dbReference type="EC" id="5.4.2.8" evidence="12"/>
<evidence type="ECO:0000256" key="1">
    <source>
        <dbReference type="ARBA" id="ARBA00001946"/>
    </source>
</evidence>
<comment type="similarity">
    <text evidence="2 7">Belongs to the phosphohexose mutase family.</text>
</comment>
<dbReference type="RefSeq" id="WP_003781948.1">
    <property type="nucleotide sequence ID" value="NZ_GL870929.1"/>
</dbReference>
<dbReference type="SUPFAM" id="SSF55957">
    <property type="entry name" value="Phosphoglucomutase, C-terminal domain"/>
    <property type="match status" value="1"/>
</dbReference>
<dbReference type="InterPro" id="IPR005846">
    <property type="entry name" value="A-D-PHexomutase_a/b/a-III"/>
</dbReference>
<evidence type="ECO:0000313" key="13">
    <source>
        <dbReference type="Proteomes" id="UP000004088"/>
    </source>
</evidence>
<keyword evidence="3" id="KW-0597">Phosphoprotein</keyword>
<keyword evidence="5 7" id="KW-0460">Magnesium</keyword>
<gene>
    <name evidence="12" type="primary">yhxB</name>
    <name evidence="12" type="ORF">HMPREF9098_0722</name>
</gene>
<dbReference type="InterPro" id="IPR005843">
    <property type="entry name" value="A-D-PHexomutase_C"/>
</dbReference>
<organism evidence="12 13">
    <name type="scientific">Kingella denitrificans ATCC 33394</name>
    <dbReference type="NCBI Taxonomy" id="888741"/>
    <lineage>
        <taxon>Bacteria</taxon>
        <taxon>Pseudomonadati</taxon>
        <taxon>Pseudomonadota</taxon>
        <taxon>Betaproteobacteria</taxon>
        <taxon>Neisseriales</taxon>
        <taxon>Neisseriaceae</taxon>
        <taxon>Kingella</taxon>
    </lineage>
</organism>
<dbReference type="SUPFAM" id="SSF53738">
    <property type="entry name" value="Phosphoglucomutase, first 3 domains"/>
    <property type="match status" value="3"/>
</dbReference>
<dbReference type="Gene3D" id="3.40.120.10">
    <property type="entry name" value="Alpha-D-Glucose-1,6-Bisphosphate, subunit A, domain 3"/>
    <property type="match status" value="3"/>
</dbReference>
<evidence type="ECO:0000259" key="10">
    <source>
        <dbReference type="Pfam" id="PF02879"/>
    </source>
</evidence>
<evidence type="ECO:0000256" key="5">
    <source>
        <dbReference type="ARBA" id="ARBA00022842"/>
    </source>
</evidence>
<comment type="caution">
    <text evidence="12">The sequence shown here is derived from an EMBL/GenBank/DDBJ whole genome shotgun (WGS) entry which is preliminary data.</text>
</comment>
<evidence type="ECO:0000259" key="8">
    <source>
        <dbReference type="Pfam" id="PF00408"/>
    </source>
</evidence>
<dbReference type="Gene3D" id="3.30.310.50">
    <property type="entry name" value="Alpha-D-phosphohexomutase, C-terminal domain"/>
    <property type="match status" value="1"/>
</dbReference>